<comment type="similarity">
    <text evidence="8">Belongs to the PPP phosphatase family.</text>
</comment>
<proteinExistence type="inferred from homology"/>
<dbReference type="PANTHER" id="PTHR11668">
    <property type="entry name" value="SERINE/THREONINE PROTEIN PHOSPHATASE"/>
    <property type="match status" value="1"/>
</dbReference>
<comment type="cofactor">
    <cofactor evidence="1">
        <name>Mn(2+)</name>
        <dbReference type="ChEBI" id="CHEBI:29035"/>
    </cofactor>
</comment>
<evidence type="ECO:0000256" key="7">
    <source>
        <dbReference type="ARBA" id="ARBA00048336"/>
    </source>
</evidence>
<evidence type="ECO:0000256" key="5">
    <source>
        <dbReference type="ARBA" id="ARBA00023211"/>
    </source>
</evidence>
<gene>
    <name evidence="10" type="ORF">TRFO_17130</name>
</gene>
<evidence type="ECO:0000256" key="6">
    <source>
        <dbReference type="ARBA" id="ARBA00047761"/>
    </source>
</evidence>
<evidence type="ECO:0000313" key="10">
    <source>
        <dbReference type="EMBL" id="OHT12871.1"/>
    </source>
</evidence>
<dbReference type="SMART" id="SM00156">
    <property type="entry name" value="PP2Ac"/>
    <property type="match status" value="1"/>
</dbReference>
<dbReference type="GO" id="GO:0046872">
    <property type="term" value="F:metal ion binding"/>
    <property type="evidence" value="ECO:0007669"/>
    <property type="project" value="UniProtKB-KW"/>
</dbReference>
<comment type="catalytic activity">
    <reaction evidence="6">
        <text>O-phospho-L-seryl-[protein] + H2O = L-seryl-[protein] + phosphate</text>
        <dbReference type="Rhea" id="RHEA:20629"/>
        <dbReference type="Rhea" id="RHEA-COMP:9863"/>
        <dbReference type="Rhea" id="RHEA-COMP:11604"/>
        <dbReference type="ChEBI" id="CHEBI:15377"/>
        <dbReference type="ChEBI" id="CHEBI:29999"/>
        <dbReference type="ChEBI" id="CHEBI:43474"/>
        <dbReference type="ChEBI" id="CHEBI:83421"/>
        <dbReference type="EC" id="3.1.3.16"/>
    </reaction>
</comment>
<organism evidence="10 11">
    <name type="scientific">Tritrichomonas foetus</name>
    <dbReference type="NCBI Taxonomy" id="1144522"/>
    <lineage>
        <taxon>Eukaryota</taxon>
        <taxon>Metamonada</taxon>
        <taxon>Parabasalia</taxon>
        <taxon>Tritrichomonadida</taxon>
        <taxon>Tritrichomonadidae</taxon>
        <taxon>Tritrichomonas</taxon>
    </lineage>
</organism>
<dbReference type="PRINTS" id="PR00114">
    <property type="entry name" value="STPHPHTASE"/>
</dbReference>
<dbReference type="GO" id="GO:0005737">
    <property type="term" value="C:cytoplasm"/>
    <property type="evidence" value="ECO:0007669"/>
    <property type="project" value="TreeGrafter"/>
</dbReference>
<accession>A0A1J4KNM1</accession>
<comment type="caution">
    <text evidence="10">The sequence shown here is derived from an EMBL/GenBank/DDBJ whole genome shotgun (WGS) entry which is preliminary data.</text>
</comment>
<dbReference type="FunFam" id="3.60.21.10:FF:000080">
    <property type="entry name" value="Serine/threonine-protein phosphatase"/>
    <property type="match status" value="1"/>
</dbReference>
<keyword evidence="3 8" id="KW-0378">Hydrolase</keyword>
<evidence type="ECO:0000313" key="11">
    <source>
        <dbReference type="Proteomes" id="UP000179807"/>
    </source>
</evidence>
<evidence type="ECO:0000256" key="3">
    <source>
        <dbReference type="ARBA" id="ARBA00022801"/>
    </source>
</evidence>
<evidence type="ECO:0000256" key="1">
    <source>
        <dbReference type="ARBA" id="ARBA00001936"/>
    </source>
</evidence>
<evidence type="ECO:0000256" key="8">
    <source>
        <dbReference type="RuleBase" id="RU004273"/>
    </source>
</evidence>
<evidence type="ECO:0000256" key="4">
    <source>
        <dbReference type="ARBA" id="ARBA00022912"/>
    </source>
</evidence>
<protein>
    <recommendedName>
        <fullName evidence="8">Serine/threonine-protein phosphatase</fullName>
        <ecNumber evidence="8">3.1.3.16</ecNumber>
    </recommendedName>
</protein>
<dbReference type="EC" id="3.1.3.16" evidence="8"/>
<dbReference type="PANTHER" id="PTHR11668:SF300">
    <property type="entry name" value="SERINE_THREONINE-PROTEIN PHOSPHATASE"/>
    <property type="match status" value="1"/>
</dbReference>
<keyword evidence="5" id="KW-0464">Manganese</keyword>
<dbReference type="VEuPathDB" id="TrichDB:TRFO_17130"/>
<dbReference type="InterPro" id="IPR029052">
    <property type="entry name" value="Metallo-depent_PP-like"/>
</dbReference>
<dbReference type="InterPro" id="IPR050341">
    <property type="entry name" value="PP1_catalytic_subunit"/>
</dbReference>
<evidence type="ECO:0000256" key="2">
    <source>
        <dbReference type="ARBA" id="ARBA00022723"/>
    </source>
</evidence>
<dbReference type="Pfam" id="PF00149">
    <property type="entry name" value="Metallophos"/>
    <property type="match status" value="1"/>
</dbReference>
<dbReference type="InterPro" id="IPR004843">
    <property type="entry name" value="Calcineurin-like_PHP"/>
</dbReference>
<comment type="catalytic activity">
    <reaction evidence="7 8">
        <text>O-phospho-L-threonyl-[protein] + H2O = L-threonyl-[protein] + phosphate</text>
        <dbReference type="Rhea" id="RHEA:47004"/>
        <dbReference type="Rhea" id="RHEA-COMP:11060"/>
        <dbReference type="Rhea" id="RHEA-COMP:11605"/>
        <dbReference type="ChEBI" id="CHEBI:15377"/>
        <dbReference type="ChEBI" id="CHEBI:30013"/>
        <dbReference type="ChEBI" id="CHEBI:43474"/>
        <dbReference type="ChEBI" id="CHEBI:61977"/>
        <dbReference type="EC" id="3.1.3.16"/>
    </reaction>
</comment>
<dbReference type="EMBL" id="MLAK01000553">
    <property type="protein sequence ID" value="OHT12871.1"/>
    <property type="molecule type" value="Genomic_DNA"/>
</dbReference>
<keyword evidence="2" id="KW-0479">Metal-binding</keyword>
<dbReference type="SUPFAM" id="SSF56300">
    <property type="entry name" value="Metallo-dependent phosphatases"/>
    <property type="match status" value="1"/>
</dbReference>
<name>A0A1J4KNM1_9EUKA</name>
<keyword evidence="4" id="KW-0904">Protein phosphatase</keyword>
<dbReference type="Gene3D" id="3.60.21.10">
    <property type="match status" value="1"/>
</dbReference>
<dbReference type="AlphaFoldDB" id="A0A1J4KNM1"/>
<evidence type="ECO:0000259" key="9">
    <source>
        <dbReference type="PROSITE" id="PS00125"/>
    </source>
</evidence>
<keyword evidence="11" id="KW-1185">Reference proteome</keyword>
<feature type="domain" description="Serine/threonine specific protein phosphatases" evidence="9">
    <location>
        <begin position="123"/>
        <end position="128"/>
    </location>
</feature>
<dbReference type="GO" id="GO:0005634">
    <property type="term" value="C:nucleus"/>
    <property type="evidence" value="ECO:0007669"/>
    <property type="project" value="TreeGrafter"/>
</dbReference>
<dbReference type="InterPro" id="IPR006186">
    <property type="entry name" value="Ser/Thr-sp_prot-phosphatase"/>
</dbReference>
<dbReference type="PROSITE" id="PS00125">
    <property type="entry name" value="SER_THR_PHOSPHATASE"/>
    <property type="match status" value="1"/>
</dbReference>
<reference evidence="10" key="1">
    <citation type="submission" date="2016-10" db="EMBL/GenBank/DDBJ databases">
        <authorList>
            <person name="Benchimol M."/>
            <person name="Almeida L.G."/>
            <person name="Vasconcelos A.T."/>
            <person name="Perreira-Neves A."/>
            <person name="Rosa I.A."/>
            <person name="Tasca T."/>
            <person name="Bogo M.R."/>
            <person name="de Souza W."/>
        </authorList>
    </citation>
    <scope>NUCLEOTIDE SEQUENCE [LARGE SCALE GENOMIC DNA]</scope>
    <source>
        <strain evidence="10">K</strain>
    </source>
</reference>
<dbReference type="GO" id="GO:0004722">
    <property type="term" value="F:protein serine/threonine phosphatase activity"/>
    <property type="evidence" value="ECO:0007669"/>
    <property type="project" value="UniProtKB-EC"/>
</dbReference>
<dbReference type="OrthoDB" id="1930084at2759"/>
<dbReference type="Proteomes" id="UP000179807">
    <property type="component" value="Unassembled WGS sequence"/>
</dbReference>
<sequence length="321" mass="36921">MSLTNEERKDIENIYNELYSKRDLAQGEYVPLDENKLRWICDKSIEYLSRDNILLDLNAPISVVGDVHGQFSDAMKFIEIGGNPATTKYLFLGDYVDRGFNSIETITALLCLKLLYPQNVYMLRGNHETEEISQLYGFYEECEMRYTTDLWKKYNEVFTYLPLAAVISQRIFCVHGGISQHMQSIKDIEDIKRPLKTIEEDSFISDLLWADPSPDITGYQSSERGTSYTFGQDVAEEFLRENDYDLICRAHQVVQDGYEFPFYPGQSVVTVFSAPNYCQDFGNKGAMLKITEALTCSFEFVNPPDDMYDSDRDRPLTPAGH</sequence>
<dbReference type="RefSeq" id="XP_068366007.1">
    <property type="nucleotide sequence ID" value="XM_068499406.1"/>
</dbReference>
<dbReference type="GeneID" id="94834110"/>